<dbReference type="Gene3D" id="3.30.2320.30">
    <property type="entry name" value="ATP synthase, E subunit, C-terminal"/>
    <property type="match status" value="1"/>
</dbReference>
<evidence type="ECO:0000313" key="9">
    <source>
        <dbReference type="EMBL" id="MBI1756957.1"/>
    </source>
</evidence>
<comment type="caution">
    <text evidence="9">The sequence shown here is derived from an EMBL/GenBank/DDBJ whole genome shotgun (WGS) entry which is preliminary data.</text>
</comment>
<comment type="similarity">
    <text evidence="2">Belongs to the FliH family.</text>
</comment>
<protein>
    <submittedName>
        <fullName evidence="9">F0F1 ATP synthase subunit delta</fullName>
    </submittedName>
</protein>
<sequence>MSKPTLQKAGKVQTSSFESMLKPVRSQAVEGMSLRDPKRRRTAAAITRWREEIRAEAEAEGRKTGFEQGRSEGLEEGRRLAYDVAFEQASAARKEELVQFVAALQGVVAKAEDAMRAWYVAAERELDPIVVEIARRIVLTELKSEPETIRRFVSEAMAEATHANHVRLRANPADSEIVRSFQDEIVAAAQGLKGIEIVDDPAIVGGCIIETESGVIDASVEGKLLALSDELRRAA</sequence>
<dbReference type="GO" id="GO:0044781">
    <property type="term" value="P:bacterial-type flagellum organization"/>
    <property type="evidence" value="ECO:0007669"/>
    <property type="project" value="UniProtKB-KW"/>
</dbReference>
<dbReference type="PANTHER" id="PTHR34982:SF1">
    <property type="entry name" value="FLAGELLAR ASSEMBLY PROTEIN FLIH"/>
    <property type="match status" value="1"/>
</dbReference>
<keyword evidence="6" id="KW-1006">Bacterial flagellum protein export</keyword>
<feature type="region of interest" description="Disordered" evidence="7">
    <location>
        <begin position="1"/>
        <end position="20"/>
    </location>
</feature>
<evidence type="ECO:0000313" key="10">
    <source>
        <dbReference type="Proteomes" id="UP000727962"/>
    </source>
</evidence>
<keyword evidence="4" id="KW-1005">Bacterial flagellum biogenesis</keyword>
<name>A0A931PUV7_FIMGI</name>
<evidence type="ECO:0000256" key="6">
    <source>
        <dbReference type="ARBA" id="ARBA00023225"/>
    </source>
</evidence>
<dbReference type="Pfam" id="PF02108">
    <property type="entry name" value="FliH"/>
    <property type="match status" value="1"/>
</dbReference>
<feature type="domain" description="Flagellar assembly protein FliH/Type III secretion system HrpE" evidence="8">
    <location>
        <begin position="102"/>
        <end position="224"/>
    </location>
</feature>
<evidence type="ECO:0000256" key="1">
    <source>
        <dbReference type="ARBA" id="ARBA00003041"/>
    </source>
</evidence>
<organism evidence="9 10">
    <name type="scientific">Fimbriimonas ginsengisoli</name>
    <dbReference type="NCBI Taxonomy" id="1005039"/>
    <lineage>
        <taxon>Bacteria</taxon>
        <taxon>Bacillati</taxon>
        <taxon>Armatimonadota</taxon>
        <taxon>Fimbriimonadia</taxon>
        <taxon>Fimbriimonadales</taxon>
        <taxon>Fimbriimonadaceae</taxon>
        <taxon>Fimbriimonas</taxon>
    </lineage>
</organism>
<accession>A0A931PUV7</accession>
<evidence type="ECO:0000256" key="5">
    <source>
        <dbReference type="ARBA" id="ARBA00022927"/>
    </source>
</evidence>
<gene>
    <name evidence="9" type="ORF">HYR64_07620</name>
</gene>
<evidence type="ECO:0000256" key="7">
    <source>
        <dbReference type="SAM" id="MobiDB-lite"/>
    </source>
</evidence>
<dbReference type="InterPro" id="IPR018035">
    <property type="entry name" value="Flagellar_FliH/T3SS_HrpE"/>
</dbReference>
<evidence type="ECO:0000259" key="8">
    <source>
        <dbReference type="Pfam" id="PF02108"/>
    </source>
</evidence>
<evidence type="ECO:0000256" key="2">
    <source>
        <dbReference type="ARBA" id="ARBA00006602"/>
    </source>
</evidence>
<evidence type="ECO:0000256" key="4">
    <source>
        <dbReference type="ARBA" id="ARBA00022795"/>
    </source>
</evidence>
<keyword evidence="5" id="KW-0653">Protein transport</keyword>
<dbReference type="GO" id="GO:0015031">
    <property type="term" value="P:protein transport"/>
    <property type="evidence" value="ECO:0007669"/>
    <property type="project" value="UniProtKB-KW"/>
</dbReference>
<dbReference type="AlphaFoldDB" id="A0A931PUV7"/>
<dbReference type="InterPro" id="IPR051472">
    <property type="entry name" value="T3SS_Stator/FliH"/>
</dbReference>
<dbReference type="EMBL" id="JACOSL010000046">
    <property type="protein sequence ID" value="MBI1756957.1"/>
    <property type="molecule type" value="Genomic_DNA"/>
</dbReference>
<keyword evidence="3" id="KW-0813">Transport</keyword>
<dbReference type="GO" id="GO:0005829">
    <property type="term" value="C:cytosol"/>
    <property type="evidence" value="ECO:0007669"/>
    <property type="project" value="TreeGrafter"/>
</dbReference>
<reference evidence="9" key="1">
    <citation type="submission" date="2020-07" db="EMBL/GenBank/DDBJ databases">
        <title>Huge and variable diversity of episymbiotic CPR bacteria and DPANN archaea in groundwater ecosystems.</title>
        <authorList>
            <person name="He C.Y."/>
            <person name="Keren R."/>
            <person name="Whittaker M."/>
            <person name="Farag I.F."/>
            <person name="Doudna J."/>
            <person name="Cate J.H.D."/>
            <person name="Banfield J.F."/>
        </authorList>
    </citation>
    <scope>NUCLEOTIDE SEQUENCE</scope>
    <source>
        <strain evidence="9">NC_groundwater_17_Pr7_B-0.1um_64_12</strain>
    </source>
</reference>
<dbReference type="PANTHER" id="PTHR34982">
    <property type="entry name" value="YOP PROTEINS TRANSLOCATION PROTEIN L"/>
    <property type="match status" value="1"/>
</dbReference>
<proteinExistence type="inferred from homology"/>
<comment type="function">
    <text evidence="1">Needed for flagellar regrowth and assembly.</text>
</comment>
<dbReference type="Proteomes" id="UP000727962">
    <property type="component" value="Unassembled WGS sequence"/>
</dbReference>
<dbReference type="SUPFAM" id="SSF160527">
    <property type="entry name" value="V-type ATPase subunit E-like"/>
    <property type="match status" value="1"/>
</dbReference>
<dbReference type="InterPro" id="IPR038495">
    <property type="entry name" value="ATPase_E_C"/>
</dbReference>
<evidence type="ECO:0000256" key="3">
    <source>
        <dbReference type="ARBA" id="ARBA00022448"/>
    </source>
</evidence>